<dbReference type="AlphaFoldDB" id="A0A3B0RPC1"/>
<name>A0A3B0RPC1_9ZZZZ</name>
<organism evidence="1">
    <name type="scientific">hydrothermal vent metagenome</name>
    <dbReference type="NCBI Taxonomy" id="652676"/>
    <lineage>
        <taxon>unclassified sequences</taxon>
        <taxon>metagenomes</taxon>
        <taxon>ecological metagenomes</taxon>
    </lineage>
</organism>
<dbReference type="GO" id="GO:0008237">
    <property type="term" value="F:metallopeptidase activity"/>
    <property type="evidence" value="ECO:0007669"/>
    <property type="project" value="InterPro"/>
</dbReference>
<sequence>MLFLLIATVAIGTTPAEAFNQAFPEYGQTWGPCADRDEATYSFTSGAPWTQSLKDQFEQGYDAWFEDVEDYNGGYLLSKTGNGWNARWGNLGVNGPLAVTACYLWVNDITFNDKLWSSYDGGTLKMPAVAAHEWGHALGLGHSGEKDLPFSWEEPPTMATCFGASTLAQASLSRDDEAGLIAENENVSGWNTATANSSFEENEASHKEYWITQNVSSFYASTSGGGVDGGSWYGKFKAVPGVTNGAIYSDTFITAKNGEWFKGRANFRKNSTGDYGTVKVTIKIREWDHSGNGCGKLNDKSVVGGWLWSNKTCVPSNSWAYCTTSQVTSGDGDDRIVQARVVLYNNMLWNLDGGTNTYVRADRTRVMIAGFSL</sequence>
<protein>
    <submittedName>
        <fullName evidence="1">Uncharacterized protein</fullName>
    </submittedName>
</protein>
<dbReference type="Gene3D" id="3.40.390.10">
    <property type="entry name" value="Collagenase (Catalytic Domain)"/>
    <property type="match status" value="1"/>
</dbReference>
<proteinExistence type="predicted"/>
<dbReference type="InterPro" id="IPR024079">
    <property type="entry name" value="MetalloPept_cat_dom_sf"/>
</dbReference>
<dbReference type="EMBL" id="UOEK01000052">
    <property type="protein sequence ID" value="VAV93937.1"/>
    <property type="molecule type" value="Genomic_DNA"/>
</dbReference>
<accession>A0A3B0RPC1</accession>
<gene>
    <name evidence="1" type="ORF">MNBD_ACTINO02-2040</name>
</gene>
<dbReference type="SUPFAM" id="SSF55486">
    <property type="entry name" value="Metalloproteases ('zincins'), catalytic domain"/>
    <property type="match status" value="1"/>
</dbReference>
<evidence type="ECO:0000313" key="1">
    <source>
        <dbReference type="EMBL" id="VAV93937.1"/>
    </source>
</evidence>
<reference evidence="1" key="1">
    <citation type="submission" date="2018-06" db="EMBL/GenBank/DDBJ databases">
        <authorList>
            <person name="Zhirakovskaya E."/>
        </authorList>
    </citation>
    <scope>NUCLEOTIDE SEQUENCE</scope>
</reference>